<evidence type="ECO:0000256" key="3">
    <source>
        <dbReference type="ARBA" id="ARBA00022840"/>
    </source>
</evidence>
<accession>A0A562UDE5</accession>
<evidence type="ECO:0000313" key="6">
    <source>
        <dbReference type="Proteomes" id="UP000317010"/>
    </source>
</evidence>
<dbReference type="Gene3D" id="3.40.50.300">
    <property type="entry name" value="P-loop containing nucleotide triphosphate hydrolases"/>
    <property type="match status" value="1"/>
</dbReference>
<dbReference type="EMBL" id="VLLI01000002">
    <property type="protein sequence ID" value="TWJ03487.1"/>
    <property type="molecule type" value="Genomic_DNA"/>
</dbReference>
<dbReference type="SMART" id="SM00382">
    <property type="entry name" value="AAA"/>
    <property type="match status" value="1"/>
</dbReference>
<reference evidence="5 6" key="1">
    <citation type="submission" date="2019-07" db="EMBL/GenBank/DDBJ databases">
        <title>Genomic Encyclopedia of Archaeal and Bacterial Type Strains, Phase II (KMG-II): from individual species to whole genera.</title>
        <authorList>
            <person name="Goeker M."/>
        </authorList>
    </citation>
    <scope>NUCLEOTIDE SEQUENCE [LARGE SCALE GENOMIC DNA]</scope>
    <source>
        <strain evidence="5 6">ATCC BAA-1854</strain>
    </source>
</reference>
<sequence length="262" mass="29381">MEKTSEQTETKKQPAKKEEVVIAIKGLKKAFDGKHVLNDINLELKRGENLVILGRSGTGKSVTIECIVGLIKQDKGSLKVFGDEVIDMNDKKLKELRMKIGFLFQSGALYDSMTVRENLEFPLTRILKMKDQQEIDKRVEDALDSVGLLDSVEKMPSDLSGGMRKRAGLARTLVINPEIMLYDEPTTGLDPITSKEISELILSIQKKNKTSSIIITHDMECARITADRILVMEDGEYIAEGSFDELHKSKNKTVCAYFNDIL</sequence>
<evidence type="ECO:0000256" key="1">
    <source>
        <dbReference type="ARBA" id="ARBA00022448"/>
    </source>
</evidence>
<keyword evidence="3 5" id="KW-0067">ATP-binding</keyword>
<keyword evidence="6" id="KW-1185">Reference proteome</keyword>
<dbReference type="GO" id="GO:0005524">
    <property type="term" value="F:ATP binding"/>
    <property type="evidence" value="ECO:0007669"/>
    <property type="project" value="UniProtKB-KW"/>
</dbReference>
<dbReference type="PANTHER" id="PTHR43023:SF6">
    <property type="entry name" value="INTERMEMBRANE PHOSPHOLIPID TRANSPORT SYSTEM ATP-BINDING PROTEIN MLAF"/>
    <property type="match status" value="1"/>
</dbReference>
<dbReference type="Proteomes" id="UP000317010">
    <property type="component" value="Unassembled WGS sequence"/>
</dbReference>
<keyword evidence="1" id="KW-0813">Transport</keyword>
<organism evidence="5 6">
    <name type="scientific">Mucilaginibacter frigoritolerans</name>
    <dbReference type="NCBI Taxonomy" id="652788"/>
    <lineage>
        <taxon>Bacteria</taxon>
        <taxon>Pseudomonadati</taxon>
        <taxon>Bacteroidota</taxon>
        <taxon>Sphingobacteriia</taxon>
        <taxon>Sphingobacteriales</taxon>
        <taxon>Sphingobacteriaceae</taxon>
        <taxon>Mucilaginibacter</taxon>
    </lineage>
</organism>
<proteinExistence type="predicted"/>
<evidence type="ECO:0000259" key="4">
    <source>
        <dbReference type="PROSITE" id="PS50893"/>
    </source>
</evidence>
<dbReference type="PROSITE" id="PS00211">
    <property type="entry name" value="ABC_TRANSPORTER_1"/>
    <property type="match status" value="1"/>
</dbReference>
<comment type="caution">
    <text evidence="5">The sequence shown here is derived from an EMBL/GenBank/DDBJ whole genome shotgun (WGS) entry which is preliminary data.</text>
</comment>
<dbReference type="PANTHER" id="PTHR43023">
    <property type="entry name" value="PROTEIN TRIGALACTOSYLDIACYLGLYCEROL 3, CHLOROPLASTIC"/>
    <property type="match status" value="1"/>
</dbReference>
<protein>
    <submittedName>
        <fullName evidence="5">Phospholipid/cholesterol/gamma-HCH transport system ATP-binding protein</fullName>
    </submittedName>
</protein>
<dbReference type="SUPFAM" id="SSF52540">
    <property type="entry name" value="P-loop containing nucleoside triphosphate hydrolases"/>
    <property type="match status" value="1"/>
</dbReference>
<evidence type="ECO:0000256" key="2">
    <source>
        <dbReference type="ARBA" id="ARBA00022741"/>
    </source>
</evidence>
<dbReference type="AlphaFoldDB" id="A0A562UDE5"/>
<dbReference type="GO" id="GO:0016887">
    <property type="term" value="F:ATP hydrolysis activity"/>
    <property type="evidence" value="ECO:0007669"/>
    <property type="project" value="InterPro"/>
</dbReference>
<dbReference type="RefSeq" id="WP_144910238.1">
    <property type="nucleotide sequence ID" value="NZ_VLLI01000002.1"/>
</dbReference>
<dbReference type="InterPro" id="IPR027417">
    <property type="entry name" value="P-loop_NTPase"/>
</dbReference>
<dbReference type="InterPro" id="IPR003439">
    <property type="entry name" value="ABC_transporter-like_ATP-bd"/>
</dbReference>
<dbReference type="OrthoDB" id="9782239at2"/>
<evidence type="ECO:0000313" key="5">
    <source>
        <dbReference type="EMBL" id="TWJ03487.1"/>
    </source>
</evidence>
<feature type="domain" description="ABC transporter" evidence="4">
    <location>
        <begin position="22"/>
        <end position="259"/>
    </location>
</feature>
<name>A0A562UDE5_9SPHI</name>
<dbReference type="PROSITE" id="PS50893">
    <property type="entry name" value="ABC_TRANSPORTER_2"/>
    <property type="match status" value="1"/>
</dbReference>
<dbReference type="InterPro" id="IPR017871">
    <property type="entry name" value="ABC_transporter-like_CS"/>
</dbReference>
<dbReference type="Pfam" id="PF00005">
    <property type="entry name" value="ABC_tran"/>
    <property type="match status" value="1"/>
</dbReference>
<gene>
    <name evidence="5" type="ORF">JN11_01031</name>
</gene>
<keyword evidence="2" id="KW-0547">Nucleotide-binding</keyword>
<dbReference type="InterPro" id="IPR003593">
    <property type="entry name" value="AAA+_ATPase"/>
</dbReference>